<protein>
    <submittedName>
        <fullName evidence="3">Alginate export family protein</fullName>
    </submittedName>
</protein>
<keyword evidence="1" id="KW-0732">Signal</keyword>
<comment type="caution">
    <text evidence="3">The sequence shown here is derived from an EMBL/GenBank/DDBJ whole genome shotgun (WGS) entry which is preliminary data.</text>
</comment>
<dbReference type="InterPro" id="IPR025388">
    <property type="entry name" value="Alginate_export_dom"/>
</dbReference>
<feature type="chain" id="PRO_5047528888" evidence="1">
    <location>
        <begin position="25"/>
        <end position="457"/>
    </location>
</feature>
<reference evidence="3 4" key="1">
    <citation type="submission" date="2022-04" db="EMBL/GenBank/DDBJ databases">
        <authorList>
            <person name="Huq M.A."/>
        </authorList>
    </citation>
    <scope>NUCLEOTIDE SEQUENCE [LARGE SCALE GENOMIC DNA]</scope>
    <source>
        <strain evidence="3 4">MAH-33</strain>
    </source>
</reference>
<evidence type="ECO:0000313" key="3">
    <source>
        <dbReference type="EMBL" id="MCK0531941.1"/>
    </source>
</evidence>
<evidence type="ECO:0000259" key="2">
    <source>
        <dbReference type="Pfam" id="PF13372"/>
    </source>
</evidence>
<dbReference type="Proteomes" id="UP001203512">
    <property type="component" value="Unassembled WGS sequence"/>
</dbReference>
<organism evidence="3 4">
    <name type="scientific">Sphingobium agri</name>
    <dbReference type="NCBI Taxonomy" id="2933566"/>
    <lineage>
        <taxon>Bacteria</taxon>
        <taxon>Pseudomonadati</taxon>
        <taxon>Pseudomonadota</taxon>
        <taxon>Alphaproteobacteria</taxon>
        <taxon>Sphingomonadales</taxon>
        <taxon>Sphingomonadaceae</taxon>
        <taxon>Sphingobium</taxon>
    </lineage>
</organism>
<dbReference type="RefSeq" id="WP_247231552.1">
    <property type="nucleotide sequence ID" value="NZ_JALKHS010000006.1"/>
</dbReference>
<accession>A0ABT0DXU5</accession>
<dbReference type="Gene3D" id="2.40.160.100">
    <property type="match status" value="1"/>
</dbReference>
<keyword evidence="4" id="KW-1185">Reference proteome</keyword>
<dbReference type="InterPro" id="IPR053728">
    <property type="entry name" value="Alginate_Permeability_Chnl"/>
</dbReference>
<name>A0ABT0DXU5_9SPHN</name>
<feature type="domain" description="Alginate export" evidence="2">
    <location>
        <begin position="41"/>
        <end position="439"/>
    </location>
</feature>
<gene>
    <name evidence="3" type="ORF">MU848_10155</name>
</gene>
<sequence>MVWRLGATLFTATASFLLPRQAMADVPTLQAAIGNPSDFKLAGSVRVRHELLDGQPRVGLRSEDEQLALRSTLAAEYRTGAFRIGGELFDSRAYLDRPGSAISANEVNTFELVQAYVAADWKNPFGPNSALGLQLGRMMLNLGSRRLVAADDYRNTTNGYTGVRADIKLKGGSATLIYTLPQIRLPDDLPSIQREKVRWDRESFDLKLWGGLMARPDMIAGATAELSYFRLQERDSPDRPTRNRNLHTVGGRLIRDPQPGRWDFEAEGFYQFGNIRASVAPSAAQLPVGAWFFHIDTGYSFPGPAKLRLSLEYDQASGDGPARKFTRFDTLFGMRRADLAPAGIYNAIGRANIRTPGLRVEIAPGKKFDAFAVYRAMWLASRTDAFSTTGVRDAAGRSGSFAGHQIEARVRYWLIPKFLRGEVNALWLAKGRFLERTPNAPATGNTHYLATALTATF</sequence>
<dbReference type="EMBL" id="JALKHS010000006">
    <property type="protein sequence ID" value="MCK0531941.1"/>
    <property type="molecule type" value="Genomic_DNA"/>
</dbReference>
<dbReference type="Pfam" id="PF13372">
    <property type="entry name" value="Alginate_exp"/>
    <property type="match status" value="1"/>
</dbReference>
<evidence type="ECO:0000256" key="1">
    <source>
        <dbReference type="SAM" id="SignalP"/>
    </source>
</evidence>
<feature type="signal peptide" evidence="1">
    <location>
        <begin position="1"/>
        <end position="24"/>
    </location>
</feature>
<evidence type="ECO:0000313" key="4">
    <source>
        <dbReference type="Proteomes" id="UP001203512"/>
    </source>
</evidence>
<proteinExistence type="predicted"/>